<protein>
    <submittedName>
        <fullName evidence="1">Uncharacterized protein</fullName>
    </submittedName>
</protein>
<evidence type="ECO:0000313" key="2">
    <source>
        <dbReference type="Proteomes" id="UP001332243"/>
    </source>
</evidence>
<dbReference type="EMBL" id="JAZGQK010000008">
    <property type="protein sequence ID" value="MEE6259095.1"/>
    <property type="molecule type" value="Genomic_DNA"/>
</dbReference>
<accession>A0ABU7RRG4</accession>
<reference evidence="1 2" key="1">
    <citation type="submission" date="2024-01" db="EMBL/GenBank/DDBJ databases">
        <title>Genome insights into Plantactinospora sonchi sp. nov.</title>
        <authorList>
            <person name="Wang L."/>
        </authorList>
    </citation>
    <scope>NUCLEOTIDE SEQUENCE [LARGE SCALE GENOMIC DNA]</scope>
    <source>
        <strain evidence="1 2">NEAU-QY2</strain>
    </source>
</reference>
<sequence>MTTSASTAPAPTPAPLPYATLLAFTRYVDRTGPAKATFVGGLRKQRTSRSGFNPHGQLVKALKADIAFRTGGRHLSEIAGTVKPRWRPLYEALVPGAVSYLHSLGDLSAVQLAQTHDALGMIGDLPVKINPHLGLRYDDGRREAVRLHFDEQPPSQEALLATLHLMGRQMAQVLPGAEPVLVDVRRGLVHRPDSAVRGDQVERWLAGEAAAFTAIWSTAA</sequence>
<dbReference type="Proteomes" id="UP001332243">
    <property type="component" value="Unassembled WGS sequence"/>
</dbReference>
<organism evidence="1 2">
    <name type="scientific">Plantactinospora sonchi</name>
    <dbReference type="NCBI Taxonomy" id="1544735"/>
    <lineage>
        <taxon>Bacteria</taxon>
        <taxon>Bacillati</taxon>
        <taxon>Actinomycetota</taxon>
        <taxon>Actinomycetes</taxon>
        <taxon>Micromonosporales</taxon>
        <taxon>Micromonosporaceae</taxon>
        <taxon>Plantactinospora</taxon>
    </lineage>
</organism>
<proteinExistence type="predicted"/>
<comment type="caution">
    <text evidence="1">The sequence shown here is derived from an EMBL/GenBank/DDBJ whole genome shotgun (WGS) entry which is preliminary data.</text>
</comment>
<dbReference type="RefSeq" id="WP_331214226.1">
    <property type="nucleotide sequence ID" value="NZ_JAZGQK010000008.1"/>
</dbReference>
<gene>
    <name evidence="1" type="ORF">V1633_11410</name>
</gene>
<evidence type="ECO:0000313" key="1">
    <source>
        <dbReference type="EMBL" id="MEE6259095.1"/>
    </source>
</evidence>
<name>A0ABU7RRG4_9ACTN</name>
<keyword evidence="2" id="KW-1185">Reference proteome</keyword>